<keyword evidence="4" id="KW-1185">Reference proteome</keyword>
<dbReference type="InterPro" id="IPR050142">
    <property type="entry name" value="MADS-box/MEF2_TF"/>
</dbReference>
<protein>
    <recommendedName>
        <fullName evidence="2">K-box domain-containing protein</fullName>
    </recommendedName>
</protein>
<evidence type="ECO:0000256" key="1">
    <source>
        <dbReference type="SAM" id="Coils"/>
    </source>
</evidence>
<dbReference type="PANTHER" id="PTHR48019">
    <property type="entry name" value="SERUM RESPONSE FACTOR HOMOLOG"/>
    <property type="match status" value="1"/>
</dbReference>
<dbReference type="STRING" id="542762.A0A4S4EKB7"/>
<comment type="caution">
    <text evidence="3">The sequence shown here is derived from an EMBL/GenBank/DDBJ whole genome shotgun (WGS) entry which is preliminary data.</text>
</comment>
<gene>
    <name evidence="3" type="ORF">TEA_005859</name>
</gene>
<dbReference type="Proteomes" id="UP000306102">
    <property type="component" value="Unassembled WGS sequence"/>
</dbReference>
<dbReference type="InterPro" id="IPR002487">
    <property type="entry name" value="TF_Kbox"/>
</dbReference>
<dbReference type="GO" id="GO:0003700">
    <property type="term" value="F:DNA-binding transcription factor activity"/>
    <property type="evidence" value="ECO:0007669"/>
    <property type="project" value="InterPro"/>
</dbReference>
<dbReference type="EMBL" id="SDRB02004099">
    <property type="protein sequence ID" value="THG16416.1"/>
    <property type="molecule type" value="Genomic_DNA"/>
</dbReference>
<keyword evidence="1" id="KW-0175">Coiled coil</keyword>
<evidence type="ECO:0000313" key="4">
    <source>
        <dbReference type="Proteomes" id="UP000306102"/>
    </source>
</evidence>
<evidence type="ECO:0000313" key="3">
    <source>
        <dbReference type="EMBL" id="THG16416.1"/>
    </source>
</evidence>
<proteinExistence type="predicted"/>
<feature type="domain" description="K-box" evidence="2">
    <location>
        <begin position="68"/>
        <end position="155"/>
    </location>
</feature>
<sequence length="223" mass="25865">MPYPSRTQQRQTYPTTLPMPYPIEADVLDHFLPYPVRVQPYRMERILERYERYSYAERQLVAADIDSQGRWTLEHVKLKARLEVLERNQRHFMGEDLDTLSVKELQSLEHQLDSALKHLRSRKVDYERILNSFEDKALLEENKLLAKKIKEKEEKELARHAQLEQQNHDQNSSSVDLSQPLHSLDIGGAYQAAAGSNGDVEGAPFQTQNGSVMPPWMICHING</sequence>
<dbReference type="AlphaFoldDB" id="A0A4S4EKB7"/>
<feature type="coiled-coil region" evidence="1">
    <location>
        <begin position="116"/>
        <end position="166"/>
    </location>
</feature>
<dbReference type="Pfam" id="PF01486">
    <property type="entry name" value="K-box"/>
    <property type="match status" value="1"/>
</dbReference>
<accession>A0A4S4EKB7</accession>
<evidence type="ECO:0000259" key="2">
    <source>
        <dbReference type="PROSITE" id="PS51297"/>
    </source>
</evidence>
<reference evidence="3 4" key="1">
    <citation type="journal article" date="2018" name="Proc. Natl. Acad. Sci. U.S.A.">
        <title>Draft genome sequence of Camellia sinensis var. sinensis provides insights into the evolution of the tea genome and tea quality.</title>
        <authorList>
            <person name="Wei C."/>
            <person name="Yang H."/>
            <person name="Wang S."/>
            <person name="Zhao J."/>
            <person name="Liu C."/>
            <person name="Gao L."/>
            <person name="Xia E."/>
            <person name="Lu Y."/>
            <person name="Tai Y."/>
            <person name="She G."/>
            <person name="Sun J."/>
            <person name="Cao H."/>
            <person name="Tong W."/>
            <person name="Gao Q."/>
            <person name="Li Y."/>
            <person name="Deng W."/>
            <person name="Jiang X."/>
            <person name="Wang W."/>
            <person name="Chen Q."/>
            <person name="Zhang S."/>
            <person name="Li H."/>
            <person name="Wu J."/>
            <person name="Wang P."/>
            <person name="Li P."/>
            <person name="Shi C."/>
            <person name="Zheng F."/>
            <person name="Jian J."/>
            <person name="Huang B."/>
            <person name="Shan D."/>
            <person name="Shi M."/>
            <person name="Fang C."/>
            <person name="Yue Y."/>
            <person name="Li F."/>
            <person name="Li D."/>
            <person name="Wei S."/>
            <person name="Han B."/>
            <person name="Jiang C."/>
            <person name="Yin Y."/>
            <person name="Xia T."/>
            <person name="Zhang Z."/>
            <person name="Bennetzen J.L."/>
            <person name="Zhao S."/>
            <person name="Wan X."/>
        </authorList>
    </citation>
    <scope>NUCLEOTIDE SEQUENCE [LARGE SCALE GENOMIC DNA]</scope>
    <source>
        <strain evidence="4">cv. Shuchazao</strain>
        <tissue evidence="3">Leaf</tissue>
    </source>
</reference>
<dbReference type="PROSITE" id="PS51297">
    <property type="entry name" value="K_BOX"/>
    <property type="match status" value="1"/>
</dbReference>
<dbReference type="GO" id="GO:0005634">
    <property type="term" value="C:nucleus"/>
    <property type="evidence" value="ECO:0007669"/>
    <property type="project" value="InterPro"/>
</dbReference>
<name>A0A4S4EKB7_CAMSN</name>
<organism evidence="3 4">
    <name type="scientific">Camellia sinensis var. sinensis</name>
    <name type="common">China tea</name>
    <dbReference type="NCBI Taxonomy" id="542762"/>
    <lineage>
        <taxon>Eukaryota</taxon>
        <taxon>Viridiplantae</taxon>
        <taxon>Streptophyta</taxon>
        <taxon>Embryophyta</taxon>
        <taxon>Tracheophyta</taxon>
        <taxon>Spermatophyta</taxon>
        <taxon>Magnoliopsida</taxon>
        <taxon>eudicotyledons</taxon>
        <taxon>Gunneridae</taxon>
        <taxon>Pentapetalae</taxon>
        <taxon>asterids</taxon>
        <taxon>Ericales</taxon>
        <taxon>Theaceae</taxon>
        <taxon>Camellia</taxon>
    </lineage>
</organism>